<dbReference type="Proteomes" id="UP001152795">
    <property type="component" value="Unassembled WGS sequence"/>
</dbReference>
<gene>
    <name evidence="1" type="ORF">PACLA_8A072169</name>
</gene>
<dbReference type="OrthoDB" id="6007253at2759"/>
<dbReference type="EMBL" id="CACRXK020000890">
    <property type="protein sequence ID" value="CAB3985602.1"/>
    <property type="molecule type" value="Genomic_DNA"/>
</dbReference>
<evidence type="ECO:0000313" key="1">
    <source>
        <dbReference type="EMBL" id="CAB3985602.1"/>
    </source>
</evidence>
<sequence>MVEASDENRLLRDDYVKLSCTECSFEFVHVVQTVKGNKLNQAFIFHEDGFNAFNRTSRGIAALHISNACTRKEMRLHGRNLCVYSFISSHLLNEGIQVHVPETIEFSNFSVAQGNHTIRSLLLLGTADLKAHQEMILYAGAVNPFSTNTNVQVAGLVADVVWVMACTFHANVIIIMAILVSAIETRVLLEQLSSNWKMKRVDAAPTKAQRQQLQAATGVSGVSILFQLYKFNPVLDMSIDRMHLTFNMLKREFIDKMWADIRENADEEVNARDPEVGGLLDHEEFKHSLECINWTKEEKEKGVGGIRSLTDKLGSSKSNEFKRFSSVAKEVLAERIPSKAYDCYMLLCDAVQMLYSTQLQVTGWENHHIERLEKLL</sequence>
<dbReference type="AlphaFoldDB" id="A0A6S7G973"/>
<comment type="caution">
    <text evidence="1">The sequence shown here is derived from an EMBL/GenBank/DDBJ whole genome shotgun (WGS) entry which is preliminary data.</text>
</comment>
<evidence type="ECO:0000313" key="2">
    <source>
        <dbReference type="Proteomes" id="UP001152795"/>
    </source>
</evidence>
<protein>
    <submittedName>
        <fullName evidence="1">Uncharacterized protein</fullName>
    </submittedName>
</protein>
<reference evidence="1" key="1">
    <citation type="submission" date="2020-04" db="EMBL/GenBank/DDBJ databases">
        <authorList>
            <person name="Alioto T."/>
            <person name="Alioto T."/>
            <person name="Gomez Garrido J."/>
        </authorList>
    </citation>
    <scope>NUCLEOTIDE SEQUENCE</scope>
    <source>
        <strain evidence="1">A484AB</strain>
    </source>
</reference>
<organism evidence="1 2">
    <name type="scientific">Paramuricea clavata</name>
    <name type="common">Red gorgonian</name>
    <name type="synonym">Violescent sea-whip</name>
    <dbReference type="NCBI Taxonomy" id="317549"/>
    <lineage>
        <taxon>Eukaryota</taxon>
        <taxon>Metazoa</taxon>
        <taxon>Cnidaria</taxon>
        <taxon>Anthozoa</taxon>
        <taxon>Octocorallia</taxon>
        <taxon>Malacalcyonacea</taxon>
        <taxon>Plexauridae</taxon>
        <taxon>Paramuricea</taxon>
    </lineage>
</organism>
<accession>A0A6S7G973</accession>
<name>A0A6S7G973_PARCT</name>
<proteinExistence type="predicted"/>
<keyword evidence="2" id="KW-1185">Reference proteome</keyword>